<organism evidence="1 2">
    <name type="scientific">Exophiala sideris</name>
    <dbReference type="NCBI Taxonomy" id="1016849"/>
    <lineage>
        <taxon>Eukaryota</taxon>
        <taxon>Fungi</taxon>
        <taxon>Dikarya</taxon>
        <taxon>Ascomycota</taxon>
        <taxon>Pezizomycotina</taxon>
        <taxon>Eurotiomycetes</taxon>
        <taxon>Chaetothyriomycetidae</taxon>
        <taxon>Chaetothyriales</taxon>
        <taxon>Herpotrichiellaceae</taxon>
        <taxon>Exophiala</taxon>
    </lineage>
</organism>
<dbReference type="Proteomes" id="UP000053599">
    <property type="component" value="Unassembled WGS sequence"/>
</dbReference>
<dbReference type="AlphaFoldDB" id="A0A0D1VLF6"/>
<dbReference type="EMBL" id="KN846954">
    <property type="protein sequence ID" value="KIV76815.1"/>
    <property type="molecule type" value="Genomic_DNA"/>
</dbReference>
<evidence type="ECO:0000313" key="2">
    <source>
        <dbReference type="Proteomes" id="UP000053599"/>
    </source>
</evidence>
<dbReference type="STRING" id="1016849.A0A0D1VLF6"/>
<sequence length="259" mass="28035">MALSNTTSEAPAQAPCAAISQSETSALPDFSLDPLDPLWPDFISCGEAFILDDICPQNPAPEDSGDRATSASSTGDYNPPSTTCACSGTLQTSGALLNDRSSDIARLDEIVARARQVFDHIQSIQMCNSCDKSTVIVTMAILLSQRLGDHFCKVAKNPKAFFTALPMLRLGDVALSEEEDKRCKAEIVISNLKVFAGSIDGLTEMVKYQVSMQQEAITPRSSPQPRTATLNGQWIEDSLRHLQQRIQLIRSVLTAAINT</sequence>
<evidence type="ECO:0008006" key="3">
    <source>
        <dbReference type="Google" id="ProtNLM"/>
    </source>
</evidence>
<evidence type="ECO:0000313" key="1">
    <source>
        <dbReference type="EMBL" id="KIV76815.1"/>
    </source>
</evidence>
<proteinExistence type="predicted"/>
<protein>
    <recommendedName>
        <fullName evidence="3">Aflatoxin regulatory protein domain-containing protein</fullName>
    </recommendedName>
</protein>
<name>A0A0D1VLF6_9EURO</name>
<reference evidence="1 2" key="1">
    <citation type="submission" date="2015-01" db="EMBL/GenBank/DDBJ databases">
        <title>The Genome Sequence of Exophiala sideris CBS121828.</title>
        <authorList>
            <consortium name="The Broad Institute Genomics Platform"/>
            <person name="Cuomo C."/>
            <person name="de Hoog S."/>
            <person name="Gorbushina A."/>
            <person name="Stielow B."/>
            <person name="Teixiera M."/>
            <person name="Abouelleil A."/>
            <person name="Chapman S.B."/>
            <person name="Priest M."/>
            <person name="Young S.K."/>
            <person name="Wortman J."/>
            <person name="Nusbaum C."/>
            <person name="Birren B."/>
        </authorList>
    </citation>
    <scope>NUCLEOTIDE SEQUENCE [LARGE SCALE GENOMIC DNA]</scope>
    <source>
        <strain evidence="1 2">CBS 121828</strain>
    </source>
</reference>
<dbReference type="HOGENOM" id="CLU_1073760_0_0_1"/>
<accession>A0A0D1VLF6</accession>
<gene>
    <name evidence="1" type="ORF">PV11_08676</name>
</gene>